<accession>K2NYQ1</accession>
<dbReference type="Pfam" id="PF13563">
    <property type="entry name" value="2_5_RNA_ligase2"/>
    <property type="match status" value="1"/>
</dbReference>
<evidence type="ECO:0000313" key="1">
    <source>
        <dbReference type="EMBL" id="EKF44375.1"/>
    </source>
</evidence>
<dbReference type="Gene3D" id="3.90.1140.10">
    <property type="entry name" value="Cyclic phosphodiesterase"/>
    <property type="match status" value="1"/>
</dbReference>
<sequence length="171" mass="18975">MFGITIRVSNEAAAFWNLVDEAAALEDAPSFRALNYPAHLTLARYGAIEPARLAAGLEILAAAGPLTIAFDRVCFFDNAPLVLWLRPREDRGLRDLHRHLHTAIGEDGCDPHYRPLQWQPHATLASSVPGRNRQNALDFAEKPIADFSMTFDIADALQWPPVSILHSRQLA</sequence>
<dbReference type="InterPro" id="IPR009097">
    <property type="entry name" value="Cyclic_Pdiesterase"/>
</dbReference>
<dbReference type="STRING" id="721133.SAMN05216176_102304"/>
<dbReference type="OrthoDB" id="463286at2"/>
<reference evidence="1 2" key="1">
    <citation type="journal article" date="2012" name="J. Bacteriol.">
        <title>Genome Sequence of Nitratireductor indicus Type Strain C115.</title>
        <authorList>
            <person name="Lai Q."/>
            <person name="Li G."/>
            <person name="Yu Z."/>
            <person name="Shao Z."/>
        </authorList>
    </citation>
    <scope>NUCLEOTIDE SEQUENCE [LARGE SCALE GENOMIC DNA]</scope>
    <source>
        <strain evidence="1 2">C115</strain>
    </source>
</reference>
<gene>
    <name evidence="1" type="ORF">NA8A_01495</name>
</gene>
<dbReference type="AlphaFoldDB" id="K2NYQ1"/>
<dbReference type="eggNOG" id="COG1514">
    <property type="taxonomic scope" value="Bacteria"/>
</dbReference>
<name>K2NYQ1_9HYPH</name>
<keyword evidence="2" id="KW-1185">Reference proteome</keyword>
<protein>
    <recommendedName>
        <fullName evidence="3">Calmodulin-binding protein</fullName>
    </recommendedName>
</protein>
<organism evidence="1 2">
    <name type="scientific">Nitratireductor indicus C115</name>
    <dbReference type="NCBI Taxonomy" id="1231190"/>
    <lineage>
        <taxon>Bacteria</taxon>
        <taxon>Pseudomonadati</taxon>
        <taxon>Pseudomonadota</taxon>
        <taxon>Alphaproteobacteria</taxon>
        <taxon>Hyphomicrobiales</taxon>
        <taxon>Phyllobacteriaceae</taxon>
        <taxon>Nitratireductor</taxon>
    </lineage>
</organism>
<dbReference type="Proteomes" id="UP000007374">
    <property type="component" value="Unassembled WGS sequence"/>
</dbReference>
<dbReference type="EMBL" id="AMSI01000001">
    <property type="protein sequence ID" value="EKF44375.1"/>
    <property type="molecule type" value="Genomic_DNA"/>
</dbReference>
<dbReference type="RefSeq" id="WP_009755622.1">
    <property type="nucleotide sequence ID" value="NZ_AMSI01000001.1"/>
</dbReference>
<evidence type="ECO:0000313" key="2">
    <source>
        <dbReference type="Proteomes" id="UP000007374"/>
    </source>
</evidence>
<comment type="caution">
    <text evidence="1">The sequence shown here is derived from an EMBL/GenBank/DDBJ whole genome shotgun (WGS) entry which is preliminary data.</text>
</comment>
<dbReference type="SUPFAM" id="SSF55144">
    <property type="entry name" value="LigT-like"/>
    <property type="match status" value="1"/>
</dbReference>
<dbReference type="PATRIC" id="fig|1231190.3.peg.317"/>
<proteinExistence type="predicted"/>
<evidence type="ECO:0008006" key="3">
    <source>
        <dbReference type="Google" id="ProtNLM"/>
    </source>
</evidence>